<proteinExistence type="predicted"/>
<evidence type="ECO:0000259" key="4">
    <source>
        <dbReference type="PROSITE" id="PS51084"/>
    </source>
</evidence>
<evidence type="ECO:0000256" key="3">
    <source>
        <dbReference type="PROSITE-ProRule" id="PRU00464"/>
    </source>
</evidence>
<dbReference type="Pfam" id="PF01230">
    <property type="entry name" value="HIT"/>
    <property type="match status" value="1"/>
</dbReference>
<dbReference type="InterPro" id="IPR019808">
    <property type="entry name" value="Histidine_triad_CS"/>
</dbReference>
<feature type="short sequence motif" description="Histidine triad motif" evidence="2 3">
    <location>
        <begin position="97"/>
        <end position="101"/>
    </location>
</feature>
<dbReference type="PANTHER" id="PTHR46648">
    <property type="entry name" value="HIT FAMILY PROTEIN 1"/>
    <property type="match status" value="1"/>
</dbReference>
<gene>
    <name evidence="5" type="ORF">UW23_C0032G0013</name>
</gene>
<organism evidence="5 6">
    <name type="scientific">Candidatus Collierbacteria bacterium GW2011_GWA1_44_12</name>
    <dbReference type="NCBI Taxonomy" id="1618376"/>
    <lineage>
        <taxon>Bacteria</taxon>
        <taxon>Candidatus Collieribacteriota</taxon>
    </lineage>
</organism>
<dbReference type="InterPro" id="IPR036265">
    <property type="entry name" value="HIT-like_sf"/>
</dbReference>
<dbReference type="GO" id="GO:0009117">
    <property type="term" value="P:nucleotide metabolic process"/>
    <property type="evidence" value="ECO:0007669"/>
    <property type="project" value="TreeGrafter"/>
</dbReference>
<sequence>MDNCVFCKIINNELPKTVVYEDERVLAIVPKEKVSEDHTLLIPKVHAENILDIDEDIFTHFSKVLRNLAIKLVRDNDATGINILNASGKDAQQSVMHLHFHLVPRHPNDGLDLWIKQGL</sequence>
<dbReference type="Proteomes" id="UP000034069">
    <property type="component" value="Unassembled WGS sequence"/>
</dbReference>
<accession>A0A0G1GI96</accession>
<evidence type="ECO:0000313" key="6">
    <source>
        <dbReference type="Proteomes" id="UP000034069"/>
    </source>
</evidence>
<evidence type="ECO:0000256" key="1">
    <source>
        <dbReference type="PIRSR" id="PIRSR601310-1"/>
    </source>
</evidence>
<reference evidence="5 6" key="1">
    <citation type="journal article" date="2015" name="Nature">
        <title>rRNA introns, odd ribosomes, and small enigmatic genomes across a large radiation of phyla.</title>
        <authorList>
            <person name="Brown C.T."/>
            <person name="Hug L.A."/>
            <person name="Thomas B.C."/>
            <person name="Sharon I."/>
            <person name="Castelle C.J."/>
            <person name="Singh A."/>
            <person name="Wilkins M.J."/>
            <person name="Williams K.H."/>
            <person name="Banfield J.F."/>
        </authorList>
    </citation>
    <scope>NUCLEOTIDE SEQUENCE [LARGE SCALE GENOMIC DNA]</scope>
</reference>
<dbReference type="EMBL" id="LCHN01000032">
    <property type="protein sequence ID" value="KKT34651.1"/>
    <property type="molecule type" value="Genomic_DNA"/>
</dbReference>
<protein>
    <recommendedName>
        <fullName evidence="4">HIT domain-containing protein</fullName>
    </recommendedName>
</protein>
<dbReference type="GO" id="GO:0003824">
    <property type="term" value="F:catalytic activity"/>
    <property type="evidence" value="ECO:0007669"/>
    <property type="project" value="InterPro"/>
</dbReference>
<dbReference type="InterPro" id="IPR011146">
    <property type="entry name" value="HIT-like"/>
</dbReference>
<dbReference type="Gene3D" id="3.30.428.10">
    <property type="entry name" value="HIT-like"/>
    <property type="match status" value="1"/>
</dbReference>
<name>A0A0G1GI96_9BACT</name>
<comment type="caution">
    <text evidence="5">The sequence shown here is derived from an EMBL/GenBank/DDBJ whole genome shotgun (WGS) entry which is preliminary data.</text>
</comment>
<dbReference type="PANTHER" id="PTHR46648:SF1">
    <property type="entry name" value="ADENOSINE 5'-MONOPHOSPHORAMIDASE HNT1"/>
    <property type="match status" value="1"/>
</dbReference>
<feature type="active site" description="Tele-AMP-histidine intermediate" evidence="1">
    <location>
        <position position="99"/>
    </location>
</feature>
<dbReference type="PRINTS" id="PR00332">
    <property type="entry name" value="HISTRIAD"/>
</dbReference>
<dbReference type="SUPFAM" id="SSF54197">
    <property type="entry name" value="HIT-like"/>
    <property type="match status" value="1"/>
</dbReference>
<evidence type="ECO:0000313" key="5">
    <source>
        <dbReference type="EMBL" id="KKT34651.1"/>
    </source>
</evidence>
<dbReference type="InterPro" id="IPR001310">
    <property type="entry name" value="Histidine_triad_HIT"/>
</dbReference>
<dbReference type="AlphaFoldDB" id="A0A0G1GI96"/>
<dbReference type="PROSITE" id="PS51084">
    <property type="entry name" value="HIT_2"/>
    <property type="match status" value="1"/>
</dbReference>
<dbReference type="PROSITE" id="PS00892">
    <property type="entry name" value="HIT_1"/>
    <property type="match status" value="1"/>
</dbReference>
<evidence type="ECO:0000256" key="2">
    <source>
        <dbReference type="PIRSR" id="PIRSR601310-3"/>
    </source>
</evidence>
<feature type="domain" description="HIT" evidence="4">
    <location>
        <begin position="5"/>
        <end position="112"/>
    </location>
</feature>